<protein>
    <recommendedName>
        <fullName evidence="2">DUF4142 domain-containing protein</fullName>
    </recommendedName>
</protein>
<dbReference type="InterPro" id="IPR012347">
    <property type="entry name" value="Ferritin-like"/>
</dbReference>
<dbReference type="Pfam" id="PF13628">
    <property type="entry name" value="DUF4142"/>
    <property type="match status" value="1"/>
</dbReference>
<dbReference type="Gene3D" id="1.20.1260.10">
    <property type="match status" value="1"/>
</dbReference>
<gene>
    <name evidence="3" type="ORF">Apa02nite_051210</name>
</gene>
<reference evidence="3 4" key="1">
    <citation type="submission" date="2021-01" db="EMBL/GenBank/DDBJ databases">
        <title>Whole genome shotgun sequence of Actinoplanes palleronii NBRC 14916.</title>
        <authorList>
            <person name="Komaki H."/>
            <person name="Tamura T."/>
        </authorList>
    </citation>
    <scope>NUCLEOTIDE SEQUENCE [LARGE SCALE GENOMIC DNA]</scope>
    <source>
        <strain evidence="3 4">NBRC 14916</strain>
    </source>
</reference>
<keyword evidence="4" id="KW-1185">Reference proteome</keyword>
<feature type="signal peptide" evidence="1">
    <location>
        <begin position="1"/>
        <end position="25"/>
    </location>
</feature>
<dbReference type="EMBL" id="BOMS01000077">
    <property type="protein sequence ID" value="GIE69013.1"/>
    <property type="molecule type" value="Genomic_DNA"/>
</dbReference>
<keyword evidence="1" id="KW-0732">Signal</keyword>
<proteinExistence type="predicted"/>
<accession>A0ABQ4BEB2</accession>
<sequence>MFSRRMVIAFGVVAALAAPATGAAADDRMAPPARRLDPDAAFLRTAHQGNLAQIALGRIAARKATSPMIRRLGARFAADSARLDAAVRDTAASLRVKLDPEANSTVQQGIALYRTTGQNDFDQVFLSSQATMHDRAVRLIRSELADGDEAAARQVATGALPVVRRHRAALKNAQKHFAGTNPG</sequence>
<feature type="domain" description="DUF4142" evidence="2">
    <location>
        <begin position="38"/>
        <end position="171"/>
    </location>
</feature>
<organism evidence="3 4">
    <name type="scientific">Actinoplanes palleronii</name>
    <dbReference type="NCBI Taxonomy" id="113570"/>
    <lineage>
        <taxon>Bacteria</taxon>
        <taxon>Bacillati</taxon>
        <taxon>Actinomycetota</taxon>
        <taxon>Actinomycetes</taxon>
        <taxon>Micromonosporales</taxon>
        <taxon>Micromonosporaceae</taxon>
        <taxon>Actinoplanes</taxon>
    </lineage>
</organism>
<evidence type="ECO:0000259" key="2">
    <source>
        <dbReference type="Pfam" id="PF13628"/>
    </source>
</evidence>
<evidence type="ECO:0000313" key="3">
    <source>
        <dbReference type="EMBL" id="GIE69013.1"/>
    </source>
</evidence>
<comment type="caution">
    <text evidence="3">The sequence shown here is derived from an EMBL/GenBank/DDBJ whole genome shotgun (WGS) entry which is preliminary data.</text>
</comment>
<dbReference type="InterPro" id="IPR025419">
    <property type="entry name" value="DUF4142"/>
</dbReference>
<name>A0ABQ4BEB2_9ACTN</name>
<evidence type="ECO:0000256" key="1">
    <source>
        <dbReference type="SAM" id="SignalP"/>
    </source>
</evidence>
<feature type="chain" id="PRO_5047164509" description="DUF4142 domain-containing protein" evidence="1">
    <location>
        <begin position="26"/>
        <end position="183"/>
    </location>
</feature>
<evidence type="ECO:0000313" key="4">
    <source>
        <dbReference type="Proteomes" id="UP000624709"/>
    </source>
</evidence>
<dbReference type="Proteomes" id="UP000624709">
    <property type="component" value="Unassembled WGS sequence"/>
</dbReference>